<dbReference type="VEuPathDB" id="FungiDB:MMYC01_205607"/>
<comment type="caution">
    <text evidence="2">The sequence shown here is derived from an EMBL/GenBank/DDBJ whole genome shotgun (WGS) entry which is preliminary data.</text>
</comment>
<organism evidence="2 3">
    <name type="scientific">Madurella mycetomatis</name>
    <dbReference type="NCBI Taxonomy" id="100816"/>
    <lineage>
        <taxon>Eukaryota</taxon>
        <taxon>Fungi</taxon>
        <taxon>Dikarya</taxon>
        <taxon>Ascomycota</taxon>
        <taxon>Pezizomycotina</taxon>
        <taxon>Sordariomycetes</taxon>
        <taxon>Sordariomycetidae</taxon>
        <taxon>Sordariales</taxon>
        <taxon>Sordariales incertae sedis</taxon>
        <taxon>Madurella</taxon>
    </lineage>
</organism>
<evidence type="ECO:0000313" key="2">
    <source>
        <dbReference type="EMBL" id="KXX77062.1"/>
    </source>
</evidence>
<feature type="coiled-coil region" evidence="1">
    <location>
        <begin position="296"/>
        <end position="323"/>
    </location>
</feature>
<protein>
    <submittedName>
        <fullName evidence="2">Uncharacterized protein</fullName>
    </submittedName>
</protein>
<proteinExistence type="predicted"/>
<keyword evidence="3" id="KW-1185">Reference proteome</keyword>
<dbReference type="EMBL" id="LCTW02000179">
    <property type="protein sequence ID" value="KXX77062.1"/>
    <property type="molecule type" value="Genomic_DNA"/>
</dbReference>
<evidence type="ECO:0000256" key="1">
    <source>
        <dbReference type="SAM" id="Coils"/>
    </source>
</evidence>
<feature type="coiled-coil region" evidence="1">
    <location>
        <begin position="72"/>
        <end position="171"/>
    </location>
</feature>
<reference evidence="2 3" key="1">
    <citation type="journal article" date="2016" name="Genome Announc.">
        <title>Genome Sequence of Madurella mycetomatis mm55, Isolated from a Human Mycetoma Case in Sudan.</title>
        <authorList>
            <person name="Smit S."/>
            <person name="Derks M.F."/>
            <person name="Bervoets S."/>
            <person name="Fahal A."/>
            <person name="van Leeuwen W."/>
            <person name="van Belkum A."/>
            <person name="van de Sande W.W."/>
        </authorList>
    </citation>
    <scope>NUCLEOTIDE SEQUENCE [LARGE SCALE GENOMIC DNA]</scope>
    <source>
        <strain evidence="3">mm55</strain>
    </source>
</reference>
<name>A0A175W0B5_9PEZI</name>
<dbReference type="Proteomes" id="UP000078237">
    <property type="component" value="Unassembled WGS sequence"/>
</dbReference>
<dbReference type="OrthoDB" id="3219467at2759"/>
<accession>A0A175W0B5</accession>
<evidence type="ECO:0000313" key="3">
    <source>
        <dbReference type="Proteomes" id="UP000078237"/>
    </source>
</evidence>
<dbReference type="AlphaFoldDB" id="A0A175W0B5"/>
<keyword evidence="1" id="KW-0175">Coiled coil</keyword>
<sequence>MVSHGKKSGRIGGFVLICRDQGRLTGQICEAVINLLDTVQEFGTETLDAINANLRRQIASTAERRESITGALEEARRNLDQRRSQRQAHIDEQQKIRDEAEAELEQLKKRVREAKDAKAAAVEAAWRELEAAEHQKAELIERKRAEYQEELQKARNSQQELADQERELKHERFTLYGKVQQEVEAALKNYKDQDCIAEAAEQYVRDLEWKIANGNLLEKGEAIAQYPFAQQRAFAAKASAEVFRGLWELAARGLKSSGCDDLATQIANVTGALVHASQALDKLIEEGESGFIREMLNTEERKVAEARSKLQRAQDDNSHLTQVVQEAIYQLNTARGPELYRVIAQADEGIRRAKEDAELGQLEEQVRAQVELEADVQRELQKLHDAVEWTKQGFRQGAEEMKDIIRSFQKIMFRITGTKVSASAGDMADGKSLSFAVTGVFDGRERQLVVEWSPLNTIHDFYQAVLKQVLAL</sequence>
<gene>
    <name evidence="2" type="ORF">MMYC01_205607</name>
</gene>